<dbReference type="EMBL" id="AP023189">
    <property type="protein sequence ID" value="BCG25440.1"/>
    <property type="molecule type" value="Genomic_DNA"/>
</dbReference>
<sequence length="323" mass="35728">MRIKLPRIGLGGAPLGNMFHPVAEDQADATLAAAWQAGFRYYDTSPHYGAGLAEERFGRLLRTRPRDEYLLSTKVGRVLEPAAAPENAKPFVDELPNRRILDYSAAGTRRSLEDSLVRMGVERIDLVFIHDVSEDQHGPRWREYFAEAMAGAAKELTAMREEGLIRGWGLGVNRVEPCRLALQQADPDLFLLAGRYSLLDHREALETLFPACLERGVGIVVGGPFNSGVLAGGDHYEYDRIPDEVWDRAQRLMALCARWGIDSRAAALQFCLAHPAVLSVIPGTATPARPAQYMEQVHAEVPAAFWRALREEHLVGAEVPLPA</sequence>
<feature type="domain" description="NADP-dependent oxidoreductase" evidence="1">
    <location>
        <begin position="7"/>
        <end position="309"/>
    </location>
</feature>
<dbReference type="PANTHER" id="PTHR42686:SF1">
    <property type="entry name" value="GH17980P-RELATED"/>
    <property type="match status" value="1"/>
</dbReference>
<dbReference type="InterPro" id="IPR020471">
    <property type="entry name" value="AKR"/>
</dbReference>
<protein>
    <submittedName>
        <fullName evidence="2">Aldo/keto reductase</fullName>
    </submittedName>
</protein>
<dbReference type="AlphaFoldDB" id="A0A6J4E761"/>
<evidence type="ECO:0000313" key="4">
    <source>
        <dbReference type="Proteomes" id="UP000509383"/>
    </source>
</evidence>
<dbReference type="InterPro" id="IPR036812">
    <property type="entry name" value="NAD(P)_OxRdtase_dom_sf"/>
</dbReference>
<dbReference type="GO" id="GO:0005829">
    <property type="term" value="C:cytosol"/>
    <property type="evidence" value="ECO:0007669"/>
    <property type="project" value="TreeGrafter"/>
</dbReference>
<evidence type="ECO:0000313" key="2">
    <source>
        <dbReference type="EMBL" id="BCG25440.1"/>
    </source>
</evidence>
<dbReference type="RefSeq" id="WP_173179075.1">
    <property type="nucleotide sequence ID" value="NZ_AP023189.1"/>
</dbReference>
<dbReference type="InterPro" id="IPR023210">
    <property type="entry name" value="NADP_OxRdtase_dom"/>
</dbReference>
<dbReference type="Gene3D" id="3.20.20.100">
    <property type="entry name" value="NADP-dependent oxidoreductase domain"/>
    <property type="match status" value="1"/>
</dbReference>
<reference evidence="2 4" key="1">
    <citation type="submission" date="2020-05" db="EMBL/GenBank/DDBJ databases">
        <title>Characterization of novel class B3 metallo-beta-lactamase from novel Pseudomonas species.</title>
        <authorList>
            <person name="Yamada K."/>
            <person name="Aoki K."/>
            <person name="Ishii Y."/>
        </authorList>
    </citation>
    <scope>NUCLEOTIDE SEQUENCE [LARGE SCALE GENOMIC DNA]</scope>
    <source>
        <strain evidence="2 4">TUM18999</strain>
        <strain evidence="3 5">TUM20286</strain>
    </source>
</reference>
<dbReference type="Pfam" id="PF00248">
    <property type="entry name" value="Aldo_ket_red"/>
    <property type="match status" value="1"/>
</dbReference>
<evidence type="ECO:0000259" key="1">
    <source>
        <dbReference type="Pfam" id="PF00248"/>
    </source>
</evidence>
<gene>
    <name evidence="2" type="ORF">TUM18999_36310</name>
    <name evidence="3" type="ORF">TUM20286_43040</name>
</gene>
<dbReference type="Proteomes" id="UP001054892">
    <property type="component" value="Unassembled WGS sequence"/>
</dbReference>
<dbReference type="SUPFAM" id="SSF51430">
    <property type="entry name" value="NAD(P)-linked oxidoreductase"/>
    <property type="match status" value="1"/>
</dbReference>
<dbReference type="CDD" id="cd19152">
    <property type="entry name" value="AKR_AKR15A"/>
    <property type="match status" value="1"/>
</dbReference>
<dbReference type="GO" id="GO:0016491">
    <property type="term" value="F:oxidoreductase activity"/>
    <property type="evidence" value="ECO:0007669"/>
    <property type="project" value="InterPro"/>
</dbReference>
<dbReference type="EMBL" id="BQKM01000011">
    <property type="protein sequence ID" value="GJN54552.1"/>
    <property type="molecule type" value="Genomic_DNA"/>
</dbReference>
<evidence type="ECO:0000313" key="3">
    <source>
        <dbReference type="EMBL" id="GJN54552.1"/>
    </source>
</evidence>
<organism evidence="2 4">
    <name type="scientific">Pseudomonas tohonis</name>
    <dbReference type="NCBI Taxonomy" id="2725477"/>
    <lineage>
        <taxon>Bacteria</taxon>
        <taxon>Pseudomonadati</taxon>
        <taxon>Pseudomonadota</taxon>
        <taxon>Gammaproteobacteria</taxon>
        <taxon>Pseudomonadales</taxon>
        <taxon>Pseudomonadaceae</taxon>
        <taxon>Pseudomonas</taxon>
    </lineage>
</organism>
<accession>A0A6J4E761</accession>
<dbReference type="KEGG" id="ptw:TUM18999_36310"/>
<dbReference type="Proteomes" id="UP000509383">
    <property type="component" value="Chromosome"/>
</dbReference>
<keyword evidence="5" id="KW-1185">Reference proteome</keyword>
<evidence type="ECO:0000313" key="5">
    <source>
        <dbReference type="Proteomes" id="UP001054892"/>
    </source>
</evidence>
<dbReference type="PANTHER" id="PTHR42686">
    <property type="entry name" value="GH17980P-RELATED"/>
    <property type="match status" value="1"/>
</dbReference>
<name>A0A6J4E761_9PSED</name>
<proteinExistence type="predicted"/>